<sequence length="502" mass="56669">MSLLALPFFTEETNFSGVIYATDPTLQLGRSFPNVPASDPREWRPFYSREQMENCLAKVQRVSFREPINIHGAATVAAYSSGYSIGSCNWIVRTEHEKIGYLSATSSRNSHTKPVQWDQLRGCDALILTSICRFPEHSPETSVCHAFAVIADTLKRNGSVLMPICPTGVLYDLLEVISMQLDQHDVPVDVPVYFISPVAESTLAYSNIYAEWLSEKKQNMVNIPEEPFKHGLTTRNGRLKVYDNIYGDFCRQMRTPCVIFTGHPSLRIGNAVHFLEIFRQKTSVLDPDYPIQNVYGPYEKLSIRAFFFPIETRLDFSQLNPSILPDLAPKLLVMPEVYTQPPPNSSQRTDFVVAYNARATFRYGDTFTIPSTTKTKRVRLHPDTLRTIELHGHRDHSDIGLSSLKGVLSVYDNILELNPDTGTKIRNVCVGKLHPEIFAQTLGKMNLKFSQDEIDGNIRFTFDTLNATVCIKNGGFRTVISSPNRENRHLLSKAIAICLKIL</sequence>
<comment type="similarity">
    <text evidence="3">Belongs to the metallo-beta-lactamase superfamily. RNA-metabolizing metallo-beta-lactamase-like family. INTS9 subfamily.</text>
</comment>
<evidence type="ECO:0000313" key="7">
    <source>
        <dbReference type="Proteomes" id="UP000095285"/>
    </source>
</evidence>
<proteinExistence type="inferred from homology"/>
<evidence type="ECO:0000256" key="5">
    <source>
        <dbReference type="ARBA" id="ARBA00023242"/>
    </source>
</evidence>
<feature type="domain" description="Beta-Casp" evidence="6">
    <location>
        <begin position="170"/>
        <end position="299"/>
    </location>
</feature>
<dbReference type="SUPFAM" id="SSF56281">
    <property type="entry name" value="Metallo-hydrolase/oxidoreductase"/>
    <property type="match status" value="1"/>
</dbReference>
<dbReference type="WBParaSite" id="EN70_11073">
    <property type="protein sequence ID" value="EN70_11073"/>
    <property type="gene ID" value="EN70_11073"/>
</dbReference>
<dbReference type="Pfam" id="PF16661">
    <property type="entry name" value="Lactamase_B_6"/>
    <property type="match status" value="1"/>
</dbReference>
<dbReference type="PANTHER" id="PTHR46094:SF1">
    <property type="entry name" value="INTEGRATOR COMPLEX SUBUNIT 9"/>
    <property type="match status" value="1"/>
</dbReference>
<dbReference type="PANTHER" id="PTHR46094">
    <property type="entry name" value="INTEGRATOR COMPLEX SUBUNIT 9"/>
    <property type="match status" value="1"/>
</dbReference>
<evidence type="ECO:0000313" key="8">
    <source>
        <dbReference type="WBParaSite" id="EN70_11073"/>
    </source>
</evidence>
<evidence type="ECO:0000256" key="2">
    <source>
        <dbReference type="ARBA" id="ARBA00004496"/>
    </source>
</evidence>
<dbReference type="InterPro" id="IPR022712">
    <property type="entry name" value="Beta_Casp"/>
</dbReference>
<dbReference type="STRING" id="7209.A0A1I7V8M7"/>
<dbReference type="AlphaFoldDB" id="A0A1I7V8M7"/>
<keyword evidence="7" id="KW-1185">Reference proteome</keyword>
<reference evidence="7" key="1">
    <citation type="submission" date="2012-04" db="EMBL/GenBank/DDBJ databases">
        <title>The Genome Sequence of Loa loa.</title>
        <authorList>
            <consortium name="The Broad Institute Genome Sequencing Platform"/>
            <consortium name="Broad Institute Genome Sequencing Center for Infectious Disease"/>
            <person name="Nutman T.B."/>
            <person name="Fink D.L."/>
            <person name="Russ C."/>
            <person name="Young S."/>
            <person name="Zeng Q."/>
            <person name="Gargeya S."/>
            <person name="Alvarado L."/>
            <person name="Berlin A."/>
            <person name="Chapman S.B."/>
            <person name="Chen Z."/>
            <person name="Freedman E."/>
            <person name="Gellesch M."/>
            <person name="Goldberg J."/>
            <person name="Griggs A."/>
            <person name="Gujja S."/>
            <person name="Heilman E.R."/>
            <person name="Heiman D."/>
            <person name="Howarth C."/>
            <person name="Mehta T."/>
            <person name="Neiman D."/>
            <person name="Pearson M."/>
            <person name="Roberts A."/>
            <person name="Saif S."/>
            <person name="Shea T."/>
            <person name="Shenoy N."/>
            <person name="Sisk P."/>
            <person name="Stolte C."/>
            <person name="Sykes S."/>
            <person name="White J."/>
            <person name="Yandava C."/>
            <person name="Haas B."/>
            <person name="Henn M.R."/>
            <person name="Nusbaum C."/>
            <person name="Birren B."/>
        </authorList>
    </citation>
    <scope>NUCLEOTIDE SEQUENCE [LARGE SCALE GENOMIC DNA]</scope>
</reference>
<keyword evidence="5" id="KW-0539">Nucleus</keyword>
<reference evidence="8" key="2">
    <citation type="submission" date="2016-11" db="UniProtKB">
        <authorList>
            <consortium name="WormBaseParasite"/>
        </authorList>
    </citation>
    <scope>IDENTIFICATION</scope>
</reference>
<dbReference type="GO" id="GO:0032039">
    <property type="term" value="C:integrator complex"/>
    <property type="evidence" value="ECO:0007669"/>
    <property type="project" value="InterPro"/>
</dbReference>
<dbReference type="InterPro" id="IPR027074">
    <property type="entry name" value="Integrator_9su"/>
</dbReference>
<accession>A0A1I7V8M7</accession>
<protein>
    <submittedName>
        <fullName evidence="8">Beta-Casp domain-containing protein</fullName>
    </submittedName>
</protein>
<dbReference type="GO" id="GO:0005737">
    <property type="term" value="C:cytoplasm"/>
    <property type="evidence" value="ECO:0007669"/>
    <property type="project" value="UniProtKB-SubCell"/>
</dbReference>
<dbReference type="Proteomes" id="UP000095285">
    <property type="component" value="Unassembled WGS sequence"/>
</dbReference>
<comment type="subcellular location">
    <subcellularLocation>
        <location evidence="2">Cytoplasm</location>
    </subcellularLocation>
    <subcellularLocation>
        <location evidence="1">Nucleus</location>
    </subcellularLocation>
</comment>
<evidence type="ECO:0000259" key="6">
    <source>
        <dbReference type="SMART" id="SM01027"/>
    </source>
</evidence>
<evidence type="ECO:0000256" key="3">
    <source>
        <dbReference type="ARBA" id="ARBA00006861"/>
    </source>
</evidence>
<name>A0A1I7V8M7_LOALO</name>
<dbReference type="GO" id="GO:0034472">
    <property type="term" value="P:snRNA 3'-end processing"/>
    <property type="evidence" value="ECO:0007669"/>
    <property type="project" value="TreeGrafter"/>
</dbReference>
<evidence type="ECO:0000256" key="1">
    <source>
        <dbReference type="ARBA" id="ARBA00004123"/>
    </source>
</evidence>
<dbReference type="SMART" id="SM01027">
    <property type="entry name" value="Beta-Casp"/>
    <property type="match status" value="1"/>
</dbReference>
<dbReference type="InterPro" id="IPR036866">
    <property type="entry name" value="RibonucZ/Hydroxyglut_hydro"/>
</dbReference>
<dbReference type="Gene3D" id="3.60.15.10">
    <property type="entry name" value="Ribonuclease Z/Hydroxyacylglutathione hydrolase-like"/>
    <property type="match status" value="1"/>
</dbReference>
<evidence type="ECO:0000256" key="4">
    <source>
        <dbReference type="ARBA" id="ARBA00022490"/>
    </source>
</evidence>
<organism evidence="7 8">
    <name type="scientific">Loa loa</name>
    <name type="common">Eye worm</name>
    <name type="synonym">Filaria loa</name>
    <dbReference type="NCBI Taxonomy" id="7209"/>
    <lineage>
        <taxon>Eukaryota</taxon>
        <taxon>Metazoa</taxon>
        <taxon>Ecdysozoa</taxon>
        <taxon>Nematoda</taxon>
        <taxon>Chromadorea</taxon>
        <taxon>Rhabditida</taxon>
        <taxon>Spirurina</taxon>
        <taxon>Spiruromorpha</taxon>
        <taxon>Filarioidea</taxon>
        <taxon>Onchocercidae</taxon>
        <taxon>Loa</taxon>
    </lineage>
</organism>
<keyword evidence="4" id="KW-0963">Cytoplasm</keyword>
<dbReference type="InterPro" id="IPR001279">
    <property type="entry name" value="Metallo-B-lactamas"/>
</dbReference>